<dbReference type="AlphaFoldDB" id="A0A077ZLM4"/>
<dbReference type="Proteomes" id="UP000030665">
    <property type="component" value="Unassembled WGS sequence"/>
</dbReference>
<protein>
    <submittedName>
        <fullName evidence="1">Putative bap28</fullName>
    </submittedName>
</protein>
<keyword evidence="2" id="KW-1185">Reference proteome</keyword>
<evidence type="ECO:0000313" key="2">
    <source>
        <dbReference type="Proteomes" id="UP000030665"/>
    </source>
</evidence>
<organism evidence="1 2">
    <name type="scientific">Trichuris trichiura</name>
    <name type="common">Whipworm</name>
    <name type="synonym">Trichocephalus trichiurus</name>
    <dbReference type="NCBI Taxonomy" id="36087"/>
    <lineage>
        <taxon>Eukaryota</taxon>
        <taxon>Metazoa</taxon>
        <taxon>Ecdysozoa</taxon>
        <taxon>Nematoda</taxon>
        <taxon>Enoplea</taxon>
        <taxon>Dorylaimia</taxon>
        <taxon>Trichinellida</taxon>
        <taxon>Trichuridae</taxon>
        <taxon>Trichuris</taxon>
    </lineage>
</organism>
<proteinExistence type="predicted"/>
<name>A0A077ZLM4_TRITR</name>
<sequence length="76" mass="8321">MLRSVFGAVADCRSEELRLPGVAFSPAGRERARGLSAPRRLLWMKCLVTLANHVGTTWLPELAICLLVVSLEKACI</sequence>
<reference evidence="1" key="1">
    <citation type="submission" date="2014-01" db="EMBL/GenBank/DDBJ databases">
        <authorList>
            <person name="Aslett M."/>
        </authorList>
    </citation>
    <scope>NUCLEOTIDE SEQUENCE</scope>
</reference>
<gene>
    <name evidence="1" type="ORF">TTRE_0000969801</name>
</gene>
<dbReference type="EMBL" id="HG808369">
    <property type="protein sequence ID" value="CDW61251.1"/>
    <property type="molecule type" value="Genomic_DNA"/>
</dbReference>
<reference evidence="1" key="2">
    <citation type="submission" date="2014-03" db="EMBL/GenBank/DDBJ databases">
        <title>The whipworm genome and dual-species transcriptomics of an intimate host-pathogen interaction.</title>
        <authorList>
            <person name="Foth B.J."/>
            <person name="Tsai I.J."/>
            <person name="Reid A.J."/>
            <person name="Bancroft A.J."/>
            <person name="Nichol S."/>
            <person name="Tracey A."/>
            <person name="Holroyd N."/>
            <person name="Cotton J.A."/>
            <person name="Stanley E.J."/>
            <person name="Zarowiecki M."/>
            <person name="Liu J.Z."/>
            <person name="Huckvale T."/>
            <person name="Cooper P.J."/>
            <person name="Grencis R.K."/>
            <person name="Berriman M."/>
        </authorList>
    </citation>
    <scope>NUCLEOTIDE SEQUENCE [LARGE SCALE GENOMIC DNA]</scope>
</reference>
<evidence type="ECO:0000313" key="1">
    <source>
        <dbReference type="EMBL" id="CDW61251.1"/>
    </source>
</evidence>
<accession>A0A077ZLM4</accession>